<dbReference type="SMART" id="SM00382">
    <property type="entry name" value="AAA"/>
    <property type="match status" value="2"/>
</dbReference>
<dbReference type="InterPro" id="IPR017871">
    <property type="entry name" value="ABC_transporter-like_CS"/>
</dbReference>
<dbReference type="InterPro" id="IPR050095">
    <property type="entry name" value="ECF_ABC_transporter_ATP-bd"/>
</dbReference>
<keyword evidence="7" id="KW-1185">Reference proteome</keyword>
<dbReference type="GO" id="GO:0016887">
    <property type="term" value="F:ATP hydrolysis activity"/>
    <property type="evidence" value="ECO:0007669"/>
    <property type="project" value="InterPro"/>
</dbReference>
<accession>A0A255EWI1</accession>
<protein>
    <submittedName>
        <fullName evidence="6">Cobalt ABC transporter ATP-binding protein</fullName>
    </submittedName>
</protein>
<reference evidence="6 7" key="1">
    <citation type="submission" date="2017-07" db="EMBL/GenBank/DDBJ databases">
        <title>Draft whole genome sequences of clinical Proprionibacteriaceae strains.</title>
        <authorList>
            <person name="Bernier A.-M."/>
            <person name="Bernard K."/>
            <person name="Domingo M.-C."/>
        </authorList>
    </citation>
    <scope>NUCLEOTIDE SEQUENCE [LARGE SCALE GENOMIC DNA]</scope>
    <source>
        <strain evidence="6 7">NML 150081</strain>
    </source>
</reference>
<keyword evidence="2" id="KW-0813">Transport</keyword>
<dbReference type="OrthoDB" id="7757085at2"/>
<evidence type="ECO:0000256" key="3">
    <source>
        <dbReference type="ARBA" id="ARBA00022741"/>
    </source>
</evidence>
<dbReference type="PROSITE" id="PS00211">
    <property type="entry name" value="ABC_TRANSPORTER_1"/>
    <property type="match status" value="1"/>
</dbReference>
<dbReference type="PANTHER" id="PTHR43553">
    <property type="entry name" value="HEAVY METAL TRANSPORTER"/>
    <property type="match status" value="1"/>
</dbReference>
<dbReference type="GO" id="GO:0042626">
    <property type="term" value="F:ATPase-coupled transmembrane transporter activity"/>
    <property type="evidence" value="ECO:0007669"/>
    <property type="project" value="TreeGrafter"/>
</dbReference>
<dbReference type="GO" id="GO:0005524">
    <property type="term" value="F:ATP binding"/>
    <property type="evidence" value="ECO:0007669"/>
    <property type="project" value="UniProtKB-KW"/>
</dbReference>
<dbReference type="InterPro" id="IPR015856">
    <property type="entry name" value="ABC_transpr_CbiO/EcfA_su"/>
</dbReference>
<dbReference type="PROSITE" id="PS50893">
    <property type="entry name" value="ABC_TRANSPORTER_2"/>
    <property type="match status" value="2"/>
</dbReference>
<keyword evidence="4 6" id="KW-0067">ATP-binding</keyword>
<evidence type="ECO:0000256" key="4">
    <source>
        <dbReference type="ARBA" id="ARBA00022840"/>
    </source>
</evidence>
<dbReference type="Proteomes" id="UP000216300">
    <property type="component" value="Unassembled WGS sequence"/>
</dbReference>
<dbReference type="GO" id="GO:0043190">
    <property type="term" value="C:ATP-binding cassette (ABC) transporter complex"/>
    <property type="evidence" value="ECO:0007669"/>
    <property type="project" value="TreeGrafter"/>
</dbReference>
<dbReference type="CDD" id="cd03225">
    <property type="entry name" value="ABC_cobalt_CbiO_domain1"/>
    <property type="match status" value="1"/>
</dbReference>
<keyword evidence="3" id="KW-0547">Nucleotide-binding</keyword>
<dbReference type="InterPro" id="IPR027417">
    <property type="entry name" value="P-loop_NTPase"/>
</dbReference>
<dbReference type="SUPFAM" id="SSF52540">
    <property type="entry name" value="P-loop containing nucleoside triphosphate hydrolases"/>
    <property type="match status" value="2"/>
</dbReference>
<name>A0A255EWI1_9ACTN</name>
<evidence type="ECO:0000313" key="7">
    <source>
        <dbReference type="Proteomes" id="UP000216300"/>
    </source>
</evidence>
<sequence length="534" mass="56986">MISCSSLSVRYGADAPWIIRDAGLSVAEGDFALLVGRTGSGKSTLLGSLNNLVPRFTGGTREGRVVIDGQDVTLLPPRDLAHLVGWVGQDPMAGFVTSSVEEELAFAMEQLGYAPDRMRTQVELVLDLLGIAHLRRRNLRTLSGGEQQRVAIGSVLTAQPRVLVLDEPTSALDPVAAEEVLAVLQRLVEDQGTTVVIAEHRLERVIAQVDEVIRIGEGQVRQGEPADMLTEGPVPPIVELGRALDWQPLPLSIRAARRRAVGVREELTIRKGSNPDRWSAGPPARPELLTARGVTVRYGARVAVSDVDLRVGEGEVVALMGRNGSGKSSLLWALHGADARHAGTVRIAGDGRAKEQQVALVPQSPTDLLYLESVRAECAEADGRAQALPGTTADMLSDLVGEVDLDRHPRDLSEGQRLALVLALQLVTGSRVILLDEPTRGLDYEAKAALGAVVADLARGGRCVLIATHDVEFVARSCERVLVMAEGDLVADGPTRAVLTRSPYLAPQVSRIMAPVPALTTEDVTQALAGEPSE</sequence>
<evidence type="ECO:0000313" key="6">
    <source>
        <dbReference type="EMBL" id="OYN92483.1"/>
    </source>
</evidence>
<organism evidence="6 7">
    <name type="scientific">Parenemella sanctibonifatiensis</name>
    <dbReference type="NCBI Taxonomy" id="2016505"/>
    <lineage>
        <taxon>Bacteria</taxon>
        <taxon>Bacillati</taxon>
        <taxon>Actinomycetota</taxon>
        <taxon>Actinomycetes</taxon>
        <taxon>Propionibacteriales</taxon>
        <taxon>Propionibacteriaceae</taxon>
        <taxon>Parenemella</taxon>
    </lineage>
</organism>
<feature type="domain" description="ABC transporter" evidence="5">
    <location>
        <begin position="289"/>
        <end position="511"/>
    </location>
</feature>
<evidence type="ECO:0000256" key="1">
    <source>
        <dbReference type="ARBA" id="ARBA00005417"/>
    </source>
</evidence>
<dbReference type="Gene3D" id="3.40.50.300">
    <property type="entry name" value="P-loop containing nucleotide triphosphate hydrolases"/>
    <property type="match status" value="2"/>
</dbReference>
<dbReference type="AlphaFoldDB" id="A0A255EWI1"/>
<comment type="similarity">
    <text evidence="1">Belongs to the ABC transporter superfamily.</text>
</comment>
<proteinExistence type="inferred from homology"/>
<dbReference type="EMBL" id="NMVJ01000001">
    <property type="protein sequence ID" value="OYN92483.1"/>
    <property type="molecule type" value="Genomic_DNA"/>
</dbReference>
<dbReference type="Pfam" id="PF00005">
    <property type="entry name" value="ABC_tran"/>
    <property type="match status" value="2"/>
</dbReference>
<feature type="domain" description="ABC transporter" evidence="5">
    <location>
        <begin position="2"/>
        <end position="242"/>
    </location>
</feature>
<gene>
    <name evidence="6" type="ORF">CGZ91_03085</name>
</gene>
<dbReference type="InterPro" id="IPR003593">
    <property type="entry name" value="AAA+_ATPase"/>
</dbReference>
<evidence type="ECO:0000259" key="5">
    <source>
        <dbReference type="PROSITE" id="PS50893"/>
    </source>
</evidence>
<comment type="caution">
    <text evidence="6">The sequence shown here is derived from an EMBL/GenBank/DDBJ whole genome shotgun (WGS) entry which is preliminary data.</text>
</comment>
<evidence type="ECO:0000256" key="2">
    <source>
        <dbReference type="ARBA" id="ARBA00022448"/>
    </source>
</evidence>
<dbReference type="InterPro" id="IPR003439">
    <property type="entry name" value="ABC_transporter-like_ATP-bd"/>
</dbReference>